<reference evidence="2" key="1">
    <citation type="journal article" date="2011" name="Stand. Genomic Sci.">
        <title>Non-contiguous finished genome sequence of the opportunistic oral pathogen Prevotella multisaccharivorax type strain (PPPA20).</title>
        <authorList>
            <person name="Pati A."/>
            <person name="Gronow S."/>
            <person name="Lu M."/>
            <person name="Lapidus A."/>
            <person name="Nolan M."/>
            <person name="Lucas S."/>
            <person name="Hammon N."/>
            <person name="Deshpande S."/>
            <person name="Cheng J.F."/>
            <person name="Tapia R."/>
            <person name="Han C."/>
            <person name="Goodwin L."/>
            <person name="Pitluck S."/>
            <person name="Liolios K."/>
            <person name="Pagani I."/>
            <person name="Mavromatis K."/>
            <person name="Mikhailova N."/>
            <person name="Huntemann M."/>
            <person name="Chen A."/>
            <person name="Palaniappan K."/>
            <person name="Land M."/>
            <person name="Hauser L."/>
            <person name="Detter J.C."/>
            <person name="Brambilla E.M."/>
            <person name="Rohde M."/>
            <person name="Goker M."/>
            <person name="Woyke T."/>
            <person name="Bristow J."/>
            <person name="Eisen J.A."/>
            <person name="Markowitz V."/>
            <person name="Hugenholtz P."/>
            <person name="Kyrpides N.C."/>
            <person name="Klenk H.P."/>
            <person name="Ivanova N."/>
        </authorList>
    </citation>
    <scope>NUCLEOTIDE SEQUENCE [LARGE SCALE GENOMIC DNA]</scope>
    <source>
        <strain evidence="2">DSM 17128</strain>
    </source>
</reference>
<organism evidence="1 2">
    <name type="scientific">Hallella multisaccharivorax DSM 17128</name>
    <dbReference type="NCBI Taxonomy" id="688246"/>
    <lineage>
        <taxon>Bacteria</taxon>
        <taxon>Pseudomonadati</taxon>
        <taxon>Bacteroidota</taxon>
        <taxon>Bacteroidia</taxon>
        <taxon>Bacteroidales</taxon>
        <taxon>Prevotellaceae</taxon>
        <taxon>Hallella</taxon>
    </lineage>
</organism>
<proteinExistence type="predicted"/>
<dbReference type="EMBL" id="GL945017">
    <property type="protein sequence ID" value="EGN58177.1"/>
    <property type="molecule type" value="Genomic_DNA"/>
</dbReference>
<accession>F8N5L9</accession>
<name>F8N5L9_9BACT</name>
<gene>
    <name evidence="1" type="ORF">Premu_2831</name>
</gene>
<evidence type="ECO:0000313" key="1">
    <source>
        <dbReference type="EMBL" id="EGN58177.1"/>
    </source>
</evidence>
<dbReference type="HOGENOM" id="CLU_3274569_0_0_10"/>
<evidence type="ECO:0000313" key="2">
    <source>
        <dbReference type="Proteomes" id="UP000002772"/>
    </source>
</evidence>
<dbReference type="AlphaFoldDB" id="F8N5L9"/>
<keyword evidence="2" id="KW-1185">Reference proteome</keyword>
<dbReference type="STRING" id="688246.Premu_2831"/>
<sequence>MSQRMNRISVMENVCSFNVHYNDNIFMCVGKENGKRIRFKS</sequence>
<dbReference type="Proteomes" id="UP000002772">
    <property type="component" value="Unassembled WGS sequence"/>
</dbReference>
<protein>
    <submittedName>
        <fullName evidence="1">Uncharacterized protein</fullName>
    </submittedName>
</protein>